<protein>
    <submittedName>
        <fullName evidence="2">Xanthan lyase</fullName>
    </submittedName>
</protein>
<name>A0ABX2APM1_9BACT</name>
<evidence type="ECO:0000259" key="1">
    <source>
        <dbReference type="PROSITE" id="PS50853"/>
    </source>
</evidence>
<comment type="caution">
    <text evidence="2">The sequence shown here is derived from an EMBL/GenBank/DDBJ whole genome shotgun (WGS) entry which is preliminary data.</text>
</comment>
<evidence type="ECO:0000313" key="2">
    <source>
        <dbReference type="EMBL" id="NPD92700.1"/>
    </source>
</evidence>
<dbReference type="Gene3D" id="3.40.630.40">
    <property type="entry name" value="Zn-dependent exopeptidases"/>
    <property type="match status" value="1"/>
</dbReference>
<keyword evidence="2" id="KW-0456">Lyase</keyword>
<dbReference type="InterPro" id="IPR013783">
    <property type="entry name" value="Ig-like_fold"/>
</dbReference>
<dbReference type="CDD" id="cd00063">
    <property type="entry name" value="FN3"/>
    <property type="match status" value="1"/>
</dbReference>
<proteinExistence type="predicted"/>
<dbReference type="EMBL" id="JABKKF010000010">
    <property type="protein sequence ID" value="NPD92700.1"/>
    <property type="molecule type" value="Genomic_DNA"/>
</dbReference>
<organism evidence="2 3">
    <name type="scientific">Xylanibacter muris</name>
    <dbReference type="NCBI Taxonomy" id="2736290"/>
    <lineage>
        <taxon>Bacteria</taxon>
        <taxon>Pseudomonadati</taxon>
        <taxon>Bacteroidota</taxon>
        <taxon>Bacteroidia</taxon>
        <taxon>Bacteroidales</taxon>
        <taxon>Prevotellaceae</taxon>
        <taxon>Xylanibacter</taxon>
    </lineage>
</organism>
<accession>A0ABX2APM1</accession>
<dbReference type="Proteomes" id="UP000714420">
    <property type="component" value="Unassembled WGS sequence"/>
</dbReference>
<dbReference type="SMART" id="SM00060">
    <property type="entry name" value="FN3"/>
    <property type="match status" value="1"/>
</dbReference>
<dbReference type="InterPro" id="IPR036116">
    <property type="entry name" value="FN3_sf"/>
</dbReference>
<reference evidence="2 3" key="1">
    <citation type="submission" date="2020-05" db="EMBL/GenBank/DDBJ databases">
        <title>Distinct polysaccharide utilization as determinants for interspecies competition between intestinal Prevotella spp.</title>
        <authorList>
            <person name="Galvez E.J.C."/>
            <person name="Iljazovic A."/>
            <person name="Strowig T."/>
        </authorList>
    </citation>
    <scope>NUCLEOTIDE SEQUENCE [LARGE SCALE GENOMIC DNA]</scope>
    <source>
        <strain evidence="2 3">PMUR</strain>
    </source>
</reference>
<dbReference type="PROSITE" id="PS50853">
    <property type="entry name" value="FN3"/>
    <property type="match status" value="1"/>
</dbReference>
<keyword evidence="3" id="KW-1185">Reference proteome</keyword>
<dbReference type="SUPFAM" id="SSF53187">
    <property type="entry name" value="Zn-dependent exopeptidases"/>
    <property type="match status" value="1"/>
</dbReference>
<dbReference type="RefSeq" id="WP_172276137.1">
    <property type="nucleotide sequence ID" value="NZ_CASGMU010000009.1"/>
</dbReference>
<dbReference type="InterPro" id="IPR033803">
    <property type="entry name" value="CBD-like_Golvesin-Xly"/>
</dbReference>
<dbReference type="Pfam" id="PF25275">
    <property type="entry name" value="Golvesin_C"/>
    <property type="match status" value="1"/>
</dbReference>
<evidence type="ECO:0000313" key="3">
    <source>
        <dbReference type="Proteomes" id="UP000714420"/>
    </source>
</evidence>
<dbReference type="InterPro" id="IPR003961">
    <property type="entry name" value="FN3_dom"/>
</dbReference>
<dbReference type="Gene3D" id="2.60.40.10">
    <property type="entry name" value="Immunoglobulins"/>
    <property type="match status" value="1"/>
</dbReference>
<dbReference type="SUPFAM" id="SSF49265">
    <property type="entry name" value="Fibronectin type III"/>
    <property type="match status" value="1"/>
</dbReference>
<gene>
    <name evidence="2" type="ORF">HPS56_10180</name>
</gene>
<dbReference type="Pfam" id="PF00041">
    <property type="entry name" value="fn3"/>
    <property type="match status" value="1"/>
</dbReference>
<dbReference type="GO" id="GO:0016829">
    <property type="term" value="F:lyase activity"/>
    <property type="evidence" value="ECO:0007669"/>
    <property type="project" value="UniProtKB-KW"/>
</dbReference>
<sequence>MTGYKLDDRAKTITIMVNDVFAAQDFTPKEVEKIYKKIRGKLPKPYKKYKINVSANGMTIDELLPYSTYKDGKKPILWGDINYEGKPWVKNISSPIRITHGLQNRHIAVWASHGRYFDINKDVWKWQRPKLFGTCEDLFTPTIVVPYLIPMLENAGAIVFTPRERDWQRNEIVIDNDDYKPGTKYIEVSLGNEWKTANSKGFSNRFTYSLTDGQNPFTSGTARIVKTTGRKKKASIVSYQPKFPKDGKYAVYVSYQTVKGSVDDACYTVWHKGEKTEFHVNQKIGGGTWVYLGHFNFDKGSSEFNRVTISNVSSQKGYVTTDAVRFGGGMGNVERNGKKSNLPRCYEGARYYAQWAGMPYSIYSTRKGMDDYSDDINVRSLMTNYLAGSSIYVPSKKGLGVPLELALAVHSDAGYSKDGDAIIGSLAIYTTNFNDGRLNSGISRFASRDFAKALLTNIDKDLRLKYGNWNKRYLWDRNYSETRLPEVPSAIIETMSHQNFPDMAMGQDPDFKFSLARSLYKTIVRYVCDQHGLPSIISPLTPSGFKVEINNTDEALLSWKAVDDPHEPTSHPDGYIIYTATGHSDFDNGTYIHSSTNYKLKLAPDVLYSFKITAVNRGGESFPSDILCAQYSPKAKAGIMIVNGFHRQSSPSIRNNSYEQGFDIDDDMGITNGPTIGWVGTQTCFNRSRMGIEDESGLGWSNDNLTGIIIAGNNKDNVRTHAQAIHDAGTYNISSCQSEEAENGNIDLNKYKVIDFLSGLERDDGHSLVRYKTFSPSMQRQLSRYATNGGAIFVSGAYIGSDMTTGEDRSFLAATFKCTSSEYVRHAGDSVNGLGTTLSFFSSVNEDHYAATRSDVLTPIYPAFTAMRYNNGKDAAVAYKSTKFNAFAMGFPFECIKMENKRSDIMRGILRFLTE</sequence>
<feature type="domain" description="Fibronectin type-III" evidence="1">
    <location>
        <begin position="541"/>
        <end position="635"/>
    </location>
</feature>